<dbReference type="EC" id="2.7.7.18" evidence="13"/>
<name>A0A9P6VPC5_9HELO</name>
<dbReference type="Proteomes" id="UP000785200">
    <property type="component" value="Unassembled WGS sequence"/>
</dbReference>
<evidence type="ECO:0000256" key="2">
    <source>
        <dbReference type="ARBA" id="ARBA00004173"/>
    </source>
</evidence>
<dbReference type="SUPFAM" id="SSF52374">
    <property type="entry name" value="Nucleotidylyl transferase"/>
    <property type="match status" value="1"/>
</dbReference>
<dbReference type="PANTHER" id="PTHR12039:SF0">
    <property type="entry name" value="NICOTINAMIDE-NUCLEOTIDE ADENYLYLTRANSFERASE"/>
    <property type="match status" value="1"/>
</dbReference>
<keyword evidence="5 13" id="KW-0808">Transferase</keyword>
<evidence type="ECO:0000256" key="9">
    <source>
        <dbReference type="ARBA" id="ARBA00023027"/>
    </source>
</evidence>
<evidence type="ECO:0000256" key="4">
    <source>
        <dbReference type="ARBA" id="ARBA00022642"/>
    </source>
</evidence>
<comment type="subcellular location">
    <subcellularLocation>
        <location evidence="2">Mitochondrion</location>
    </subcellularLocation>
</comment>
<evidence type="ECO:0000313" key="17">
    <source>
        <dbReference type="Proteomes" id="UP000785200"/>
    </source>
</evidence>
<evidence type="ECO:0000256" key="1">
    <source>
        <dbReference type="ARBA" id="ARBA00001946"/>
    </source>
</evidence>
<keyword evidence="7 13" id="KW-0547">Nucleotide-binding</keyword>
<dbReference type="Pfam" id="PF01467">
    <property type="entry name" value="CTP_transf_like"/>
    <property type="match status" value="1"/>
</dbReference>
<dbReference type="FunFam" id="3.40.50.620:FF:000221">
    <property type="entry name" value="Nicotinamide/nicotinic acid mononucleotide adenylyltransferase 3"/>
    <property type="match status" value="1"/>
</dbReference>
<organism evidence="16 17">
    <name type="scientific">Hyphodiscus hymeniophilus</name>
    <dbReference type="NCBI Taxonomy" id="353542"/>
    <lineage>
        <taxon>Eukaryota</taxon>
        <taxon>Fungi</taxon>
        <taxon>Dikarya</taxon>
        <taxon>Ascomycota</taxon>
        <taxon>Pezizomycotina</taxon>
        <taxon>Leotiomycetes</taxon>
        <taxon>Helotiales</taxon>
        <taxon>Hyphodiscaceae</taxon>
        <taxon>Hyphodiscus</taxon>
    </lineage>
</organism>
<gene>
    <name evidence="16" type="ORF">D0Z07_1172</name>
</gene>
<keyword evidence="6 13" id="KW-0548">Nucleotidyltransferase</keyword>
<evidence type="ECO:0000259" key="15">
    <source>
        <dbReference type="Pfam" id="PF01467"/>
    </source>
</evidence>
<dbReference type="OrthoDB" id="422187at2759"/>
<dbReference type="InterPro" id="IPR004821">
    <property type="entry name" value="Cyt_trans-like"/>
</dbReference>
<comment type="pathway">
    <text evidence="13">Cofactor biosynthesis; NAD(+) biosynthesis; NAD(+) from nicotinamide D-ribonucleotide: step 1/1.</text>
</comment>
<dbReference type="NCBIfam" id="TIGR00482">
    <property type="entry name" value="nicotinate (nicotinamide) nucleotide adenylyltransferase"/>
    <property type="match status" value="1"/>
</dbReference>
<feature type="region of interest" description="Disordered" evidence="14">
    <location>
        <begin position="1"/>
        <end position="26"/>
    </location>
</feature>
<dbReference type="GO" id="GO:0005524">
    <property type="term" value="F:ATP binding"/>
    <property type="evidence" value="ECO:0007669"/>
    <property type="project" value="UniProtKB-KW"/>
</dbReference>
<sequence>MGSLPISVQSPSDYSFPKNRLKTTQNEPSKDPLVLVACGSFSPVTTLHLQMFEMASEFIKSTTQFEIMGGYLSPVSDAYNKQGLASAVHRLRMCDLAVNEKSDSWLMVDPWEALQPKYTLTAEVLDHFGHEINDNLGGAMKPDGSRVPVKIMMLAGADLIETMSLPRIWSHEDLQCILGDYGAFVVSRKGTDIEEALKSLKKWKENIYVFEPPSMNDTSSTKVRAYVKKRQSIGNLTPDPVIGYIEEHGLYQKDEISPKMADEG</sequence>
<keyword evidence="9 13" id="KW-0520">NAD</keyword>
<dbReference type="Gene3D" id="3.40.50.620">
    <property type="entry name" value="HUPs"/>
    <property type="match status" value="1"/>
</dbReference>
<comment type="catalytic activity">
    <reaction evidence="11 13">
        <text>beta-nicotinamide D-ribonucleotide + ATP + H(+) = diphosphate + NAD(+)</text>
        <dbReference type="Rhea" id="RHEA:21360"/>
        <dbReference type="ChEBI" id="CHEBI:14649"/>
        <dbReference type="ChEBI" id="CHEBI:15378"/>
        <dbReference type="ChEBI" id="CHEBI:30616"/>
        <dbReference type="ChEBI" id="CHEBI:33019"/>
        <dbReference type="ChEBI" id="CHEBI:57540"/>
        <dbReference type="EC" id="2.7.7.1"/>
    </reaction>
</comment>
<keyword evidence="4 13" id="KW-0662">Pyridine nucleotide biosynthesis</keyword>
<evidence type="ECO:0000256" key="5">
    <source>
        <dbReference type="ARBA" id="ARBA00022679"/>
    </source>
</evidence>
<dbReference type="PANTHER" id="PTHR12039">
    <property type="entry name" value="NICOTINAMIDE MONONUCLEOTIDE ADENYLYLTRANSFERASE"/>
    <property type="match status" value="1"/>
</dbReference>
<evidence type="ECO:0000256" key="8">
    <source>
        <dbReference type="ARBA" id="ARBA00022840"/>
    </source>
</evidence>
<comment type="catalytic activity">
    <reaction evidence="13">
        <text>nicotinate beta-D-ribonucleotide + ATP + H(+) = deamido-NAD(+) + diphosphate</text>
        <dbReference type="Rhea" id="RHEA:22860"/>
        <dbReference type="ChEBI" id="CHEBI:15378"/>
        <dbReference type="ChEBI" id="CHEBI:30616"/>
        <dbReference type="ChEBI" id="CHEBI:33019"/>
        <dbReference type="ChEBI" id="CHEBI:57502"/>
        <dbReference type="ChEBI" id="CHEBI:58437"/>
        <dbReference type="EC" id="2.7.7.18"/>
    </reaction>
</comment>
<dbReference type="InterPro" id="IPR051182">
    <property type="entry name" value="Euk_NMN_adenylyltrnsfrase"/>
</dbReference>
<dbReference type="InterPro" id="IPR014729">
    <property type="entry name" value="Rossmann-like_a/b/a_fold"/>
</dbReference>
<evidence type="ECO:0000256" key="11">
    <source>
        <dbReference type="ARBA" id="ARBA00049001"/>
    </source>
</evidence>
<dbReference type="InterPro" id="IPR005248">
    <property type="entry name" value="NadD/NMNAT"/>
</dbReference>
<evidence type="ECO:0000256" key="12">
    <source>
        <dbReference type="ARBA" id="ARBA00093425"/>
    </source>
</evidence>
<comment type="similarity">
    <text evidence="13">Belongs to the eukaryotic NMN adenylyltransferase family.</text>
</comment>
<dbReference type="GO" id="GO:0004515">
    <property type="term" value="F:nicotinate-nucleotide adenylyltransferase activity"/>
    <property type="evidence" value="ECO:0007669"/>
    <property type="project" value="UniProtKB-EC"/>
</dbReference>
<dbReference type="GO" id="GO:0000309">
    <property type="term" value="F:nicotinamide-nucleotide adenylyltransferase activity"/>
    <property type="evidence" value="ECO:0007669"/>
    <property type="project" value="UniProtKB-EC"/>
</dbReference>
<proteinExistence type="inferred from homology"/>
<evidence type="ECO:0000256" key="14">
    <source>
        <dbReference type="SAM" id="MobiDB-lite"/>
    </source>
</evidence>
<dbReference type="EMBL" id="VNKQ01000003">
    <property type="protein sequence ID" value="KAG0652076.1"/>
    <property type="molecule type" value="Genomic_DNA"/>
</dbReference>
<keyword evidence="10" id="KW-0496">Mitochondrion</keyword>
<comment type="function">
    <text evidence="12">Catalyzes the formation of NAD(+) from nicotinamide mononucleotide (NMN) and ATP. Can also use the deamidated form; nicotinic acid mononucleotide (NaMN) as substrate with the same efficiency. Can use triazofurin monophosphate (TrMP) as substrate. Can also use GTP and ITP as nucleotide donors. Also catalyzes the reverse reaction, i.e. the pyrophosphorolytic cleavage of NAD(+). For the pyrophosphorolytic activity, can use NAD(+), NADH, NaAD, nicotinic acid adenine dinucleotide phosphate (NHD), nicotinamide guanine dinucleotide (NGD) as substrates. Fails to cleave phosphorylated dinucleotides NADP(+), NADPH and NaADP(+). Protects against axonal degeneration following injury. May be involved in the maintenance of axonal integrity. Also functions as a stress-response chaperone protein that prevents toxic aggregation of proteins; this function may be independent of its NAD(+) synthesis activity.</text>
</comment>
<dbReference type="GO" id="GO:0009435">
    <property type="term" value="P:NAD+ biosynthetic process"/>
    <property type="evidence" value="ECO:0007669"/>
    <property type="project" value="InterPro"/>
</dbReference>
<keyword evidence="8 13" id="KW-0067">ATP-binding</keyword>
<keyword evidence="17" id="KW-1185">Reference proteome</keyword>
<evidence type="ECO:0000256" key="7">
    <source>
        <dbReference type="ARBA" id="ARBA00022741"/>
    </source>
</evidence>
<comment type="caution">
    <text evidence="16">The sequence shown here is derived from an EMBL/GenBank/DDBJ whole genome shotgun (WGS) entry which is preliminary data.</text>
</comment>
<dbReference type="GO" id="GO:0005759">
    <property type="term" value="C:mitochondrial matrix"/>
    <property type="evidence" value="ECO:0007669"/>
    <property type="project" value="UniProtKB-ARBA"/>
</dbReference>
<evidence type="ECO:0000256" key="10">
    <source>
        <dbReference type="ARBA" id="ARBA00023128"/>
    </source>
</evidence>
<evidence type="ECO:0000313" key="16">
    <source>
        <dbReference type="EMBL" id="KAG0652076.1"/>
    </source>
</evidence>
<evidence type="ECO:0000256" key="6">
    <source>
        <dbReference type="ARBA" id="ARBA00022695"/>
    </source>
</evidence>
<feature type="domain" description="Cytidyltransferase-like" evidence="15">
    <location>
        <begin position="36"/>
        <end position="225"/>
    </location>
</feature>
<evidence type="ECO:0000256" key="3">
    <source>
        <dbReference type="ARBA" id="ARBA00011881"/>
    </source>
</evidence>
<comment type="subunit">
    <text evidence="3">Homotetramer.</text>
</comment>
<comment type="cofactor">
    <cofactor evidence="1">
        <name>Mg(2+)</name>
        <dbReference type="ChEBI" id="CHEBI:18420"/>
    </cofactor>
</comment>
<evidence type="ECO:0000256" key="13">
    <source>
        <dbReference type="RuleBase" id="RU362021"/>
    </source>
</evidence>
<protein>
    <recommendedName>
        <fullName evidence="13">Nicotinamide-nucleotide adenylyltransferase</fullName>
        <ecNumber evidence="13">2.7.7.1</ecNumber>
        <ecNumber evidence="13">2.7.7.18</ecNumber>
    </recommendedName>
</protein>
<dbReference type="AlphaFoldDB" id="A0A9P6VPC5"/>
<accession>A0A9P6VPC5</accession>
<dbReference type="EC" id="2.7.7.1" evidence="13"/>
<reference evidence="16" key="1">
    <citation type="submission" date="2019-07" db="EMBL/GenBank/DDBJ databases">
        <title>Hyphodiscus hymeniophilus genome sequencing and assembly.</title>
        <authorList>
            <person name="Kramer G."/>
            <person name="Nodwell J."/>
        </authorList>
    </citation>
    <scope>NUCLEOTIDE SEQUENCE</scope>
    <source>
        <strain evidence="16">ATCC 34498</strain>
    </source>
</reference>
<feature type="compositionally biased region" description="Polar residues" evidence="14">
    <location>
        <begin position="1"/>
        <end position="13"/>
    </location>
</feature>